<gene>
    <name evidence="1" type="ORF">DAETH_22680</name>
</gene>
<protein>
    <recommendedName>
        <fullName evidence="3">Vancomycin B-type resistance protein VanW</fullName>
    </recommendedName>
</protein>
<dbReference type="Pfam" id="PF04294">
    <property type="entry name" value="VanW"/>
    <property type="match status" value="1"/>
</dbReference>
<reference evidence="1" key="1">
    <citation type="submission" date="2022-07" db="EMBL/GenBank/DDBJ databases">
        <title>Complete Genome Sequence of the Radioresistant Bacterium Deinococcus aetherius ST0316, Isolated from the Air Dust collected in Lower Stratosphere above Japan.</title>
        <authorList>
            <person name="Satoh K."/>
            <person name="Hagiwara K."/>
            <person name="Katsumata K."/>
            <person name="Kubo A."/>
            <person name="Yokobori S."/>
            <person name="Yamagishi A."/>
            <person name="Oono Y."/>
            <person name="Narumi I."/>
        </authorList>
    </citation>
    <scope>NUCLEOTIDE SEQUENCE</scope>
    <source>
        <strain evidence="1">ST0316</strain>
    </source>
</reference>
<accession>A0ABN6RKB0</accession>
<dbReference type="Proteomes" id="UP001064971">
    <property type="component" value="Chromosome"/>
</dbReference>
<dbReference type="RefSeq" id="WP_264774998.1">
    <property type="nucleotide sequence ID" value="NZ_AP026560.1"/>
</dbReference>
<organism evidence="1 2">
    <name type="scientific">Deinococcus aetherius</name>
    <dbReference type="NCBI Taxonomy" id="200252"/>
    <lineage>
        <taxon>Bacteria</taxon>
        <taxon>Thermotogati</taxon>
        <taxon>Deinococcota</taxon>
        <taxon>Deinococci</taxon>
        <taxon>Deinococcales</taxon>
        <taxon>Deinococcaceae</taxon>
        <taxon>Deinococcus</taxon>
    </lineage>
</organism>
<dbReference type="InterPro" id="IPR052913">
    <property type="entry name" value="Glycopeptide_resist_protein"/>
</dbReference>
<evidence type="ECO:0000313" key="2">
    <source>
        <dbReference type="Proteomes" id="UP001064971"/>
    </source>
</evidence>
<evidence type="ECO:0008006" key="3">
    <source>
        <dbReference type="Google" id="ProtNLM"/>
    </source>
</evidence>
<proteinExistence type="predicted"/>
<dbReference type="InterPro" id="IPR007391">
    <property type="entry name" value="Vancomycin_resist_VanW"/>
</dbReference>
<sequence length="411" mass="44723">MTRTARRGPFPFGLTLRLLLLGGVVGAVGSAGLAPATSRPPRPAPPLPFTLQVSAPEPLLRGGKVERPLIQGKYVLTLTPEQARQAREGESVEPLGAALEAVYAKINAREPRDAVFRNVGGIWTAQAQTGWTVQRDVTERALLGALREGRRTAQVEVGLTPPARSVRTLRERGVVAHLAAGESSFAGSPDFRIHNIRVGGGRLHGGWVEPGAVFDFNARTGPINRERGFVPGYVIAGGTLALEDGGGICQVSTTVFRAAYLAGLPIVERHAHSHQVAYYDPVGFEATVYAPSKNLRFRNDTGRPLLVQVSWNLKRQTLRVDLFGGPPDRQVRLSEPRVSARRAALPPTFLADPKLAPGETRRVDMPASGMRVELARQVRMKDGRILTDRLLSRYRPWGGVFAVHPTDDRLR</sequence>
<evidence type="ECO:0000313" key="1">
    <source>
        <dbReference type="EMBL" id="BDP42299.1"/>
    </source>
</evidence>
<name>A0ABN6RKB0_9DEIO</name>
<dbReference type="EMBL" id="AP026560">
    <property type="protein sequence ID" value="BDP42299.1"/>
    <property type="molecule type" value="Genomic_DNA"/>
</dbReference>
<dbReference type="PANTHER" id="PTHR35788">
    <property type="entry name" value="EXPORTED PROTEIN-RELATED"/>
    <property type="match status" value="1"/>
</dbReference>
<keyword evidence="2" id="KW-1185">Reference proteome</keyword>
<dbReference type="PANTHER" id="PTHR35788:SF1">
    <property type="entry name" value="EXPORTED PROTEIN"/>
    <property type="match status" value="1"/>
</dbReference>